<dbReference type="InterPro" id="IPR056613">
    <property type="entry name" value="DUF7287"/>
</dbReference>
<dbReference type="Proteomes" id="UP000011626">
    <property type="component" value="Unassembled WGS sequence"/>
</dbReference>
<dbReference type="eggNOG" id="arCOG06117">
    <property type="taxonomic scope" value="Archaea"/>
</dbReference>
<protein>
    <submittedName>
        <fullName evidence="2">Uncharacterized protein</fullName>
    </submittedName>
</protein>
<name>M0CJF5_9EURY</name>
<accession>M0CJF5</accession>
<evidence type="ECO:0000313" key="2">
    <source>
        <dbReference type="EMBL" id="ELZ22773.1"/>
    </source>
</evidence>
<dbReference type="STRING" id="797114.C475_16766"/>
<proteinExistence type="predicted"/>
<organism evidence="2 3">
    <name type="scientific">Halosimplex carlsbadense 2-9-1</name>
    <dbReference type="NCBI Taxonomy" id="797114"/>
    <lineage>
        <taxon>Archaea</taxon>
        <taxon>Methanobacteriati</taxon>
        <taxon>Methanobacteriota</taxon>
        <taxon>Stenosarchaea group</taxon>
        <taxon>Halobacteria</taxon>
        <taxon>Halobacteriales</taxon>
        <taxon>Haloarculaceae</taxon>
        <taxon>Halosimplex</taxon>
    </lineage>
</organism>
<evidence type="ECO:0000313" key="3">
    <source>
        <dbReference type="Proteomes" id="UP000011626"/>
    </source>
</evidence>
<comment type="caution">
    <text evidence="2">The sequence shown here is derived from an EMBL/GenBank/DDBJ whole genome shotgun (WGS) entry which is preliminary data.</text>
</comment>
<evidence type="ECO:0000256" key="1">
    <source>
        <dbReference type="SAM" id="MobiDB-lite"/>
    </source>
</evidence>
<reference evidence="2 3" key="1">
    <citation type="journal article" date="2014" name="PLoS Genet.">
        <title>Phylogenetically driven sequencing of extremely halophilic archaea reveals strategies for static and dynamic osmo-response.</title>
        <authorList>
            <person name="Becker E.A."/>
            <person name="Seitzer P.M."/>
            <person name="Tritt A."/>
            <person name="Larsen D."/>
            <person name="Krusor M."/>
            <person name="Yao A.I."/>
            <person name="Wu D."/>
            <person name="Madern D."/>
            <person name="Eisen J.A."/>
            <person name="Darling A.E."/>
            <person name="Facciotti M.T."/>
        </authorList>
    </citation>
    <scope>NUCLEOTIDE SEQUENCE [LARGE SCALE GENOMIC DNA]</scope>
    <source>
        <strain evidence="2 3">2-9-1</strain>
    </source>
</reference>
<keyword evidence="3" id="KW-1185">Reference proteome</keyword>
<dbReference type="EMBL" id="AOIU01000035">
    <property type="protein sequence ID" value="ELZ22773.1"/>
    <property type="molecule type" value="Genomic_DNA"/>
</dbReference>
<sequence>MSLFLLTLTVVFLFVPGMIDPFTGGAQGETPAADRIADDLVESRLGDPSEPYALDSECTRRFFESGAAPACGFAGGPLQERVGLLDRTPINVTIRGNVSGSSEPAVLCWDSSAESVVEASACNPGGSDTRLSRGSNPAGSGGKTVSARRVALLDGRDVTVEVVLW</sequence>
<dbReference type="Pfam" id="PF23958">
    <property type="entry name" value="DUF7287"/>
    <property type="match status" value="1"/>
</dbReference>
<dbReference type="AlphaFoldDB" id="M0CJF5"/>
<dbReference type="OrthoDB" id="125215at2157"/>
<gene>
    <name evidence="2" type="ORF">C475_16766</name>
</gene>
<feature type="region of interest" description="Disordered" evidence="1">
    <location>
        <begin position="122"/>
        <end position="144"/>
    </location>
</feature>